<dbReference type="OrthoDB" id="3034904at2"/>
<proteinExistence type="predicted"/>
<reference evidence="1 2" key="1">
    <citation type="submission" date="2019-03" db="EMBL/GenBank/DDBJ databases">
        <title>Genomic Encyclopedia of Type Strains, Phase IV (KMG-IV): sequencing the most valuable type-strain genomes for metagenomic binning, comparative biology and taxonomic classification.</title>
        <authorList>
            <person name="Goeker M."/>
        </authorList>
    </citation>
    <scope>NUCLEOTIDE SEQUENCE [LARGE SCALE GENOMIC DNA]</scope>
    <source>
        <strain evidence="1 2">DSM 15969</strain>
    </source>
</reference>
<protein>
    <submittedName>
        <fullName evidence="1">Uncharacterized protein</fullName>
    </submittedName>
</protein>
<gene>
    <name evidence="1" type="ORF">EV210_114136</name>
</gene>
<dbReference type="RefSeq" id="WP_132082818.1">
    <property type="nucleotide sequence ID" value="NZ_SLUI01000014.1"/>
</dbReference>
<dbReference type="AlphaFoldDB" id="A0A4R1Q3F6"/>
<keyword evidence="2" id="KW-1185">Reference proteome</keyword>
<accession>A0A4R1Q3F6</accession>
<evidence type="ECO:0000313" key="2">
    <source>
        <dbReference type="Proteomes" id="UP000295063"/>
    </source>
</evidence>
<dbReference type="EMBL" id="SLUI01000014">
    <property type="protein sequence ID" value="TCL35116.1"/>
    <property type="molecule type" value="Genomic_DNA"/>
</dbReference>
<name>A0A4R1Q3F6_9FIRM</name>
<sequence>MNGLKPWAQGPFDMLLHAETHFLKGEDFDRRIALISFDNCIEVAITTYLSLHPIQRGNREYKREDIDKWQRNYHNKLDFFYEELKRRNLTETIEQADIVYYHQNRNDQYHSGATGVPELHKLEGIRLAAIWIFEVLFGVAGTEQHLKEMVEAENRMSSPPLRELVKDRLIDAEYGMIEIGGIQFYSSEVLFSVDYQAYKEIGEELAASLDRKQEVINGDADNEAGNE</sequence>
<dbReference type="Proteomes" id="UP000295063">
    <property type="component" value="Unassembled WGS sequence"/>
</dbReference>
<comment type="caution">
    <text evidence="1">The sequence shown here is derived from an EMBL/GenBank/DDBJ whole genome shotgun (WGS) entry which is preliminary data.</text>
</comment>
<organism evidence="1 2">
    <name type="scientific">Anaerospora hongkongensis</name>
    <dbReference type="NCBI Taxonomy" id="244830"/>
    <lineage>
        <taxon>Bacteria</taxon>
        <taxon>Bacillati</taxon>
        <taxon>Bacillota</taxon>
        <taxon>Negativicutes</taxon>
        <taxon>Selenomonadales</taxon>
        <taxon>Sporomusaceae</taxon>
        <taxon>Anaerospora</taxon>
    </lineage>
</organism>
<evidence type="ECO:0000313" key="1">
    <source>
        <dbReference type="EMBL" id="TCL35116.1"/>
    </source>
</evidence>